<dbReference type="PATRIC" id="fig|1423796.3.peg.1045"/>
<sequence>MPQTLKVTVPVEIPPGFVLIKQQQLDHLTQQALTGRAWTMADLRKVLGNKSEKWIKENTIWNPKFSHEIKQMENDHAIIGGGKGCNYRFRASVFGPFLEEHWKEFNW</sequence>
<organism evidence="1 2">
    <name type="scientific">Loigolactobacillus rennini DSM 20253</name>
    <dbReference type="NCBI Taxonomy" id="1423796"/>
    <lineage>
        <taxon>Bacteria</taxon>
        <taxon>Bacillati</taxon>
        <taxon>Bacillota</taxon>
        <taxon>Bacilli</taxon>
        <taxon>Lactobacillales</taxon>
        <taxon>Lactobacillaceae</taxon>
        <taxon>Loigolactobacillus</taxon>
    </lineage>
</organism>
<evidence type="ECO:0000313" key="1">
    <source>
        <dbReference type="EMBL" id="KRM98786.1"/>
    </source>
</evidence>
<evidence type="ECO:0008006" key="3">
    <source>
        <dbReference type="Google" id="ProtNLM"/>
    </source>
</evidence>
<proteinExistence type="predicted"/>
<dbReference type="InterPro" id="IPR008489">
    <property type="entry name" value="DUF771"/>
</dbReference>
<keyword evidence="2" id="KW-1185">Reference proteome</keyword>
<evidence type="ECO:0000313" key="2">
    <source>
        <dbReference type="Proteomes" id="UP000051638"/>
    </source>
</evidence>
<dbReference type="AlphaFoldDB" id="A0A0R2D5U3"/>
<comment type="caution">
    <text evidence="1">The sequence shown here is derived from an EMBL/GenBank/DDBJ whole genome shotgun (WGS) entry which is preliminary data.</text>
</comment>
<dbReference type="Proteomes" id="UP000051638">
    <property type="component" value="Unassembled WGS sequence"/>
</dbReference>
<dbReference type="STRING" id="1423796.FC24_GL001022"/>
<dbReference type="EMBL" id="AYYI01000026">
    <property type="protein sequence ID" value="KRM98786.1"/>
    <property type="molecule type" value="Genomic_DNA"/>
</dbReference>
<reference evidence="1 2" key="1">
    <citation type="journal article" date="2015" name="Genome Announc.">
        <title>Expanding the biotechnology potential of lactobacilli through comparative genomics of 213 strains and associated genera.</title>
        <authorList>
            <person name="Sun Z."/>
            <person name="Harris H.M."/>
            <person name="McCann A."/>
            <person name="Guo C."/>
            <person name="Argimon S."/>
            <person name="Zhang W."/>
            <person name="Yang X."/>
            <person name="Jeffery I.B."/>
            <person name="Cooney J.C."/>
            <person name="Kagawa T.F."/>
            <person name="Liu W."/>
            <person name="Song Y."/>
            <person name="Salvetti E."/>
            <person name="Wrobel A."/>
            <person name="Rasinkangas P."/>
            <person name="Parkhill J."/>
            <person name="Rea M.C."/>
            <person name="O'Sullivan O."/>
            <person name="Ritari J."/>
            <person name="Douillard F.P."/>
            <person name="Paul Ross R."/>
            <person name="Yang R."/>
            <person name="Briner A.E."/>
            <person name="Felis G.E."/>
            <person name="de Vos W.M."/>
            <person name="Barrangou R."/>
            <person name="Klaenhammer T.R."/>
            <person name="Caufield P.W."/>
            <person name="Cui Y."/>
            <person name="Zhang H."/>
            <person name="O'Toole P.W."/>
        </authorList>
    </citation>
    <scope>NUCLEOTIDE SEQUENCE [LARGE SCALE GENOMIC DNA]</scope>
    <source>
        <strain evidence="1 2">DSM 20253</strain>
    </source>
</reference>
<accession>A0A0R2D5U3</accession>
<name>A0A0R2D5U3_9LACO</name>
<gene>
    <name evidence="1" type="ORF">FC24_GL001022</name>
</gene>
<protein>
    <recommendedName>
        <fullName evidence="3">DUF771 domain-containing protein</fullName>
    </recommendedName>
</protein>
<dbReference type="RefSeq" id="WP_057873654.1">
    <property type="nucleotide sequence ID" value="NZ_AYYI01000026.1"/>
</dbReference>
<dbReference type="Pfam" id="PF05595">
    <property type="entry name" value="DUF771"/>
    <property type="match status" value="1"/>
</dbReference>
<dbReference type="OrthoDB" id="2187161at2"/>